<dbReference type="OrthoDB" id="435460at2759"/>
<feature type="domain" description="TERF2-interacting telomeric protein 1 Myb" evidence="12">
    <location>
        <begin position="118"/>
        <end position="173"/>
    </location>
</feature>
<keyword evidence="6 10" id="KW-0010">Activator</keyword>
<dbReference type="Proteomes" id="UP000515152">
    <property type="component" value="Chromosome 5"/>
</dbReference>
<comment type="similarity">
    <text evidence="1 10">Belongs to the RAP1 family.</text>
</comment>
<comment type="function">
    <text evidence="10">Acts both as a regulator of telomere function and as a transcription regulator. Involved in the regulation of telomere length and protection as a component of the shelterin complex (telosome). Does not bind DNA directly: recruited to telomeric double-stranded 5'-TTAGGG-3' repeats via its interaction with terf2. Independently of its function in telomeres, also acts as a transcription regulator: recruited to extratelomeric 5'-TTAGGG-3' sites via its association with terf2 or other factors, and regulates gene expression.</text>
</comment>
<gene>
    <name evidence="15 16" type="primary">LOC105903031</name>
</gene>
<accession>A0A6P8F7B0</accession>
<dbReference type="Pfam" id="PF08914">
    <property type="entry name" value="Myb_Rap1"/>
    <property type="match status" value="1"/>
</dbReference>
<name>A0A6P8F7B0_CLUHA</name>
<feature type="region of interest" description="Disordered" evidence="11">
    <location>
        <begin position="209"/>
        <end position="402"/>
    </location>
</feature>
<evidence type="ECO:0000256" key="6">
    <source>
        <dbReference type="ARBA" id="ARBA00023159"/>
    </source>
</evidence>
<dbReference type="KEGG" id="char:105903031"/>
<evidence type="ECO:0000256" key="9">
    <source>
        <dbReference type="ARBA" id="ARBA00032471"/>
    </source>
</evidence>
<dbReference type="InterPro" id="IPR039595">
    <property type="entry name" value="TE2IP/Rap1"/>
</dbReference>
<dbReference type="GO" id="GO:0042162">
    <property type="term" value="F:telomeric DNA binding"/>
    <property type="evidence" value="ECO:0007669"/>
    <property type="project" value="TreeGrafter"/>
</dbReference>
<evidence type="ECO:0000256" key="2">
    <source>
        <dbReference type="ARBA" id="ARBA00017805"/>
    </source>
</evidence>
<dbReference type="GO" id="GO:0010833">
    <property type="term" value="P:telomere maintenance via telomere lengthening"/>
    <property type="evidence" value="ECO:0007669"/>
    <property type="project" value="UniProtKB-UniRule"/>
</dbReference>
<evidence type="ECO:0000256" key="8">
    <source>
        <dbReference type="ARBA" id="ARBA00023242"/>
    </source>
</evidence>
<comment type="subcellular location">
    <subcellularLocation>
        <location evidence="10">Nucleus</location>
    </subcellularLocation>
    <subcellularLocation>
        <location evidence="10">Chromosome</location>
        <location evidence="10">Telomere</location>
    </subcellularLocation>
</comment>
<protein>
    <recommendedName>
        <fullName evidence="2 10">Telomeric repeat-binding factor 2-interacting protein 1</fullName>
        <shortName evidence="10">TERF2-interacting telomeric protein 1</shortName>
    </recommendedName>
    <alternativeName>
        <fullName evidence="9 10">Repressor/activator protein 1 homolog</fullName>
    </alternativeName>
</protein>
<evidence type="ECO:0000256" key="11">
    <source>
        <dbReference type="SAM" id="MobiDB-lite"/>
    </source>
</evidence>
<evidence type="ECO:0000256" key="1">
    <source>
        <dbReference type="ARBA" id="ARBA00010467"/>
    </source>
</evidence>
<feature type="domain" description="BRCT" evidence="13">
    <location>
        <begin position="12"/>
        <end position="94"/>
    </location>
</feature>
<dbReference type="GO" id="GO:0031848">
    <property type="term" value="P:protection from non-homologous end joining at telomere"/>
    <property type="evidence" value="ECO:0007669"/>
    <property type="project" value="TreeGrafter"/>
</dbReference>
<dbReference type="InterPro" id="IPR001357">
    <property type="entry name" value="BRCT_dom"/>
</dbReference>
<dbReference type="GeneID" id="105903031"/>
<dbReference type="FunFam" id="1.10.10.60:FF:000246">
    <property type="entry name" value="Telomeric repeat-binding factor 2-interacting protein 1"/>
    <property type="match status" value="1"/>
</dbReference>
<keyword evidence="3 10" id="KW-0158">Chromosome</keyword>
<reference evidence="15 16" key="1">
    <citation type="submission" date="2025-04" db="UniProtKB">
        <authorList>
            <consortium name="RefSeq"/>
        </authorList>
    </citation>
    <scope>IDENTIFICATION</scope>
</reference>
<comment type="subunit">
    <text evidence="10">Homodimer.</text>
</comment>
<evidence type="ECO:0000256" key="4">
    <source>
        <dbReference type="ARBA" id="ARBA00022895"/>
    </source>
</evidence>
<dbReference type="SUPFAM" id="SSF52113">
    <property type="entry name" value="BRCT domain"/>
    <property type="match status" value="1"/>
</dbReference>
<feature type="compositionally biased region" description="Polar residues" evidence="11">
    <location>
        <begin position="337"/>
        <end position="357"/>
    </location>
</feature>
<dbReference type="GO" id="GO:0070187">
    <property type="term" value="C:shelterin complex"/>
    <property type="evidence" value="ECO:0007669"/>
    <property type="project" value="TreeGrafter"/>
</dbReference>
<dbReference type="Gene3D" id="1.10.10.60">
    <property type="entry name" value="Homeodomain-like"/>
    <property type="match status" value="1"/>
</dbReference>
<evidence type="ECO:0000256" key="10">
    <source>
        <dbReference type="RuleBase" id="RU367107"/>
    </source>
</evidence>
<dbReference type="CDD" id="cd11655">
    <property type="entry name" value="rap1_myb-like"/>
    <property type="match status" value="1"/>
</dbReference>
<evidence type="ECO:0000313" key="16">
    <source>
        <dbReference type="RefSeq" id="XP_031424398.1"/>
    </source>
</evidence>
<dbReference type="GO" id="GO:0005654">
    <property type="term" value="C:nucleoplasm"/>
    <property type="evidence" value="ECO:0007669"/>
    <property type="project" value="UniProtKB-ARBA"/>
</dbReference>
<dbReference type="PANTHER" id="PTHR16466:SF6">
    <property type="entry name" value="TELOMERIC REPEAT-BINDING FACTOR 2-INTERACTING PROTEIN 1"/>
    <property type="match status" value="1"/>
</dbReference>
<evidence type="ECO:0000256" key="5">
    <source>
        <dbReference type="ARBA" id="ARBA00023015"/>
    </source>
</evidence>
<dbReference type="RefSeq" id="XP_031424398.1">
    <property type="nucleotide sequence ID" value="XM_031568538.2"/>
</dbReference>
<evidence type="ECO:0000313" key="15">
    <source>
        <dbReference type="RefSeq" id="XP_012686177.2"/>
    </source>
</evidence>
<dbReference type="CTD" id="54386"/>
<feature type="compositionally biased region" description="Basic and acidic residues" evidence="11">
    <location>
        <begin position="227"/>
        <end position="248"/>
    </location>
</feature>
<dbReference type="InterPro" id="IPR009057">
    <property type="entry name" value="Homeodomain-like_sf"/>
</dbReference>
<proteinExistence type="inferred from homology"/>
<dbReference type="SUPFAM" id="SSF46689">
    <property type="entry name" value="Homeodomain-like"/>
    <property type="match status" value="1"/>
</dbReference>
<dbReference type="InterPro" id="IPR015010">
    <property type="entry name" value="TERF2IP_Myb"/>
</dbReference>
<evidence type="ECO:0000259" key="13">
    <source>
        <dbReference type="Pfam" id="PF16589"/>
    </source>
</evidence>
<evidence type="ECO:0000256" key="7">
    <source>
        <dbReference type="ARBA" id="ARBA00023163"/>
    </source>
</evidence>
<dbReference type="GO" id="GO:0006355">
    <property type="term" value="P:regulation of DNA-templated transcription"/>
    <property type="evidence" value="ECO:0007669"/>
    <property type="project" value="UniProtKB-UniRule"/>
</dbReference>
<feature type="compositionally biased region" description="Basic and acidic residues" evidence="11">
    <location>
        <begin position="273"/>
        <end position="293"/>
    </location>
</feature>
<keyword evidence="8 10" id="KW-0539">Nucleus</keyword>
<dbReference type="PANTHER" id="PTHR16466">
    <property type="entry name" value="TELOMERE REPEAT-BINDING FACTOR 2-INTERACTING PROTEIN 1"/>
    <property type="match status" value="1"/>
</dbReference>
<keyword evidence="7 10" id="KW-0804">Transcription</keyword>
<evidence type="ECO:0000256" key="3">
    <source>
        <dbReference type="ARBA" id="ARBA00022454"/>
    </source>
</evidence>
<keyword evidence="5 10" id="KW-0805">Transcription regulation</keyword>
<evidence type="ECO:0000259" key="12">
    <source>
        <dbReference type="Pfam" id="PF08914"/>
    </source>
</evidence>
<dbReference type="RefSeq" id="XP_012686177.2">
    <property type="nucleotide sequence ID" value="XM_012830723.3"/>
</dbReference>
<keyword evidence="4 10" id="KW-0779">Telomere</keyword>
<organism evidence="14 16">
    <name type="scientific">Clupea harengus</name>
    <name type="common">Atlantic herring</name>
    <dbReference type="NCBI Taxonomy" id="7950"/>
    <lineage>
        <taxon>Eukaryota</taxon>
        <taxon>Metazoa</taxon>
        <taxon>Chordata</taxon>
        <taxon>Craniata</taxon>
        <taxon>Vertebrata</taxon>
        <taxon>Euteleostomi</taxon>
        <taxon>Actinopterygii</taxon>
        <taxon>Neopterygii</taxon>
        <taxon>Teleostei</taxon>
        <taxon>Clupei</taxon>
        <taxon>Clupeiformes</taxon>
        <taxon>Clupeoidei</taxon>
        <taxon>Clupeidae</taxon>
        <taxon>Clupea</taxon>
    </lineage>
</organism>
<feature type="compositionally biased region" description="Basic and acidic residues" evidence="11">
    <location>
        <begin position="361"/>
        <end position="384"/>
    </location>
</feature>
<evidence type="ECO:0000313" key="14">
    <source>
        <dbReference type="Proteomes" id="UP000515152"/>
    </source>
</evidence>
<keyword evidence="14" id="KW-1185">Reference proteome</keyword>
<dbReference type="Pfam" id="PF16589">
    <property type="entry name" value="BRCT_2"/>
    <property type="match status" value="1"/>
</dbReference>
<sequence>MSLTPAISPVLFLDCKGEPMRFYIRPGPAKARLHDVITAGGGFLCRIREPDAILLADPKDLLGISDKGGHLYVSTQYIWDCVEKNQQLDEMNYRLSTTPKIQARSLRSKEGTVGRMSYTAAEDEAILNYVSERRTEARGNGVWQLMEKLKITSHSWQSMKDRYLKHLRDRPAKVKIGPLEFVSSVPKPQKGTEQQVLLESDIPVKLSENEPDALSRADPTVVPGAAGDHHPSEERSEHPAEEAADRDGVAAAPATEQQTSGEFLEGDMVAVPEDDHRESSPKRSKLHAGEGDGNRGTSGPGSEVTSKAGGLQSSKSSTPMKRRLGILDQAVREFRNSLWNEDNSPPQTIPSDPSQSDSETEMFHEARERQEADIRPHQKKRTESECTSQAMPAEDGEATKTSSAKLSSCRSHLFLFEGESQEDDFSQASQEEGCASHPVDLEGERLVLGLMKDCSKNLLEVTKALLKTSGDVALAQQHLLQGTLPTPLWSQKEDQRLLSADPIYKCRLQEKYGKEGVSARVSFLQAE</sequence>
<dbReference type="AlphaFoldDB" id="A0A6P8F7B0"/>
<dbReference type="InterPro" id="IPR036420">
    <property type="entry name" value="BRCT_dom_sf"/>
</dbReference>